<dbReference type="InterPro" id="IPR027417">
    <property type="entry name" value="P-loop_NTPase"/>
</dbReference>
<dbReference type="AlphaFoldDB" id="A0A926VGA4"/>
<dbReference type="InterPro" id="IPR007111">
    <property type="entry name" value="NACHT_NTPase"/>
</dbReference>
<evidence type="ECO:0000259" key="1">
    <source>
        <dbReference type="Pfam" id="PF05729"/>
    </source>
</evidence>
<proteinExistence type="predicted"/>
<organism evidence="2 3">
    <name type="scientific">Aerosakkonema funiforme FACHB-1375</name>
    <dbReference type="NCBI Taxonomy" id="2949571"/>
    <lineage>
        <taxon>Bacteria</taxon>
        <taxon>Bacillati</taxon>
        <taxon>Cyanobacteriota</taxon>
        <taxon>Cyanophyceae</taxon>
        <taxon>Oscillatoriophycideae</taxon>
        <taxon>Aerosakkonematales</taxon>
        <taxon>Aerosakkonemataceae</taxon>
        <taxon>Aerosakkonema</taxon>
    </lineage>
</organism>
<sequence length="498" mass="56201">MSNSLSASTEGLAIVDKARQRRGWTKTSTARWWQDAHTSRATLRRFWQGDRIQRDIFIAICQAVGISNWEAIANSSNLNFEPIPEKNIPDLDWNEAPDVESFYGRDRQLEQLEQWIITNRCKLIAIVGIAGIGKTALALALADRIQSKFDRSIWRSLQSSPSPISLLDSILNAIAPTVVGDVQQGIAQLLHHLQQRPYLLILDGLEAVLSKKEYAAEYHQLLDKLSRDRHQSCILITSCEQPKSIGIDTKTVRCLNLQGLPKPDAVELLRSRGFTGKELGLSALIQLYRGNPLAIKLVTPLIQSVFGGNIAAFLNQNTLVISERLQTILKQQCEQLSDLEREILYWLAIWQEPVSFCRLQTHFLISVDPAAVLAAIANLDRRSLLEKWFNAEESSFTLQPLVMKIVTDELVERAALEIDRAVQSNDIRHFKILRTHWLVRPGTDDIAGDRILNQLRERLWRVHGATLPESLRQILLLLGDRSPLAIGYIGCNIMALLL</sequence>
<dbReference type="Proteomes" id="UP000641646">
    <property type="component" value="Unassembled WGS sequence"/>
</dbReference>
<evidence type="ECO:0000313" key="3">
    <source>
        <dbReference type="Proteomes" id="UP000641646"/>
    </source>
</evidence>
<dbReference type="PANTHER" id="PTHR47691:SF3">
    <property type="entry name" value="HTH-TYPE TRANSCRIPTIONAL REGULATOR RV0890C-RELATED"/>
    <property type="match status" value="1"/>
</dbReference>
<feature type="domain" description="NACHT" evidence="1">
    <location>
        <begin position="123"/>
        <end position="271"/>
    </location>
</feature>
<gene>
    <name evidence="2" type="ORF">H6G03_19525</name>
</gene>
<dbReference type="RefSeq" id="WP_190467114.1">
    <property type="nucleotide sequence ID" value="NZ_JACJPW010000050.1"/>
</dbReference>
<comment type="caution">
    <text evidence="2">The sequence shown here is derived from an EMBL/GenBank/DDBJ whole genome shotgun (WGS) entry which is preliminary data.</text>
</comment>
<reference evidence="2" key="2">
    <citation type="submission" date="2020-08" db="EMBL/GenBank/DDBJ databases">
        <authorList>
            <person name="Chen M."/>
            <person name="Teng W."/>
            <person name="Zhao L."/>
            <person name="Hu C."/>
            <person name="Zhou Y."/>
            <person name="Han B."/>
            <person name="Song L."/>
            <person name="Shu W."/>
        </authorList>
    </citation>
    <scope>NUCLEOTIDE SEQUENCE</scope>
    <source>
        <strain evidence="2">FACHB-1375</strain>
    </source>
</reference>
<dbReference type="PANTHER" id="PTHR47691">
    <property type="entry name" value="REGULATOR-RELATED"/>
    <property type="match status" value="1"/>
</dbReference>
<dbReference type="Gene3D" id="3.40.50.300">
    <property type="entry name" value="P-loop containing nucleotide triphosphate hydrolases"/>
    <property type="match status" value="1"/>
</dbReference>
<dbReference type="EMBL" id="JACJPW010000050">
    <property type="protein sequence ID" value="MBD2183227.1"/>
    <property type="molecule type" value="Genomic_DNA"/>
</dbReference>
<reference evidence="2" key="1">
    <citation type="journal article" date="2015" name="ISME J.">
        <title>Draft Genome Sequence of Streptomyces incarnatus NRRL8089, which Produces the Nucleoside Antibiotic Sinefungin.</title>
        <authorList>
            <person name="Oshima K."/>
            <person name="Hattori M."/>
            <person name="Shimizu H."/>
            <person name="Fukuda K."/>
            <person name="Nemoto M."/>
            <person name="Inagaki K."/>
            <person name="Tamura T."/>
        </authorList>
    </citation>
    <scope>NUCLEOTIDE SEQUENCE</scope>
    <source>
        <strain evidence="2">FACHB-1375</strain>
    </source>
</reference>
<dbReference type="GO" id="GO:0043531">
    <property type="term" value="F:ADP binding"/>
    <property type="evidence" value="ECO:0007669"/>
    <property type="project" value="InterPro"/>
</dbReference>
<protein>
    <submittedName>
        <fullName evidence="2">NACHT domain-containing protein</fullName>
    </submittedName>
</protein>
<dbReference type="PRINTS" id="PR00364">
    <property type="entry name" value="DISEASERSIST"/>
</dbReference>
<accession>A0A926VGA4</accession>
<evidence type="ECO:0000313" key="2">
    <source>
        <dbReference type="EMBL" id="MBD2183227.1"/>
    </source>
</evidence>
<dbReference type="Pfam" id="PF05729">
    <property type="entry name" value="NACHT"/>
    <property type="match status" value="1"/>
</dbReference>
<name>A0A926VGA4_9CYAN</name>
<keyword evidence="3" id="KW-1185">Reference proteome</keyword>
<dbReference type="SUPFAM" id="SSF52540">
    <property type="entry name" value="P-loop containing nucleoside triphosphate hydrolases"/>
    <property type="match status" value="1"/>
</dbReference>